<gene>
    <name evidence="1" type="ORF">ACFQS1_30785</name>
</gene>
<evidence type="ECO:0000313" key="2">
    <source>
        <dbReference type="Proteomes" id="UP001596548"/>
    </source>
</evidence>
<organism evidence="1 2">
    <name type="scientific">Paractinoplanes rhizophilus</name>
    <dbReference type="NCBI Taxonomy" id="1416877"/>
    <lineage>
        <taxon>Bacteria</taxon>
        <taxon>Bacillati</taxon>
        <taxon>Actinomycetota</taxon>
        <taxon>Actinomycetes</taxon>
        <taxon>Micromonosporales</taxon>
        <taxon>Micromonosporaceae</taxon>
        <taxon>Paractinoplanes</taxon>
    </lineage>
</organism>
<name>A0ABW2HZ90_9ACTN</name>
<evidence type="ECO:0000313" key="1">
    <source>
        <dbReference type="EMBL" id="MFC7278392.1"/>
    </source>
</evidence>
<accession>A0ABW2HZ90</accession>
<protein>
    <submittedName>
        <fullName evidence="1">Uncharacterized protein</fullName>
    </submittedName>
</protein>
<keyword evidence="2" id="KW-1185">Reference proteome</keyword>
<comment type="caution">
    <text evidence="1">The sequence shown here is derived from an EMBL/GenBank/DDBJ whole genome shotgun (WGS) entry which is preliminary data.</text>
</comment>
<dbReference type="Proteomes" id="UP001596548">
    <property type="component" value="Unassembled WGS sequence"/>
</dbReference>
<sequence length="346" mass="36808">MIGRPSHTLPEICADLADAVLRLDGPESTRNQRAVVDRVPLADAAELSAGLRKLTPALDEVALGNGGFLATLAAGLVEMGADPLPVLGVLVDRVAAGLEAAAQFGLLADKLGEVSAPRNADEYRALRDRIVDAAPAAGLSVEEAGQITQAWFSVNDWIPSLLLPLQQKPSRLALPQRDRLTAATIAMSEHAEDAPWLLGLLRVLDDEGLVVAHRESGRVFELTMSGVGDNIQLHVLLAAALIGDDRIPGERPDPAWVAAATDGMMMPEGGVRTQFDLTDASGAPIWAEGRPADIPVVDGRRVIVLDRPSYSRAYNVGRLYPLMVPELTADRALPAEEAAAWLARFS</sequence>
<reference evidence="2" key="1">
    <citation type="journal article" date="2019" name="Int. J. Syst. Evol. Microbiol.">
        <title>The Global Catalogue of Microorganisms (GCM) 10K type strain sequencing project: providing services to taxonomists for standard genome sequencing and annotation.</title>
        <authorList>
            <consortium name="The Broad Institute Genomics Platform"/>
            <consortium name="The Broad Institute Genome Sequencing Center for Infectious Disease"/>
            <person name="Wu L."/>
            <person name="Ma J."/>
        </authorList>
    </citation>
    <scope>NUCLEOTIDE SEQUENCE [LARGE SCALE GENOMIC DNA]</scope>
    <source>
        <strain evidence="2">XZYJT-10</strain>
    </source>
</reference>
<dbReference type="RefSeq" id="WP_378975190.1">
    <property type="nucleotide sequence ID" value="NZ_JBHTBJ010000032.1"/>
</dbReference>
<proteinExistence type="predicted"/>
<dbReference type="EMBL" id="JBHTBJ010000032">
    <property type="protein sequence ID" value="MFC7278392.1"/>
    <property type="molecule type" value="Genomic_DNA"/>
</dbReference>